<dbReference type="AlphaFoldDB" id="A0A518E4V3"/>
<accession>A0A518E4V3</accession>
<feature type="domain" description="SHOCT" evidence="2">
    <location>
        <begin position="254"/>
        <end position="281"/>
    </location>
</feature>
<dbReference type="RefSeq" id="WP_145058887.1">
    <property type="nucleotide sequence ID" value="NZ_CP036433.1"/>
</dbReference>
<feature type="region of interest" description="Disordered" evidence="1">
    <location>
        <begin position="206"/>
        <end position="250"/>
    </location>
</feature>
<dbReference type="EMBL" id="CP036433">
    <property type="protein sequence ID" value="QDU99116.1"/>
    <property type="molecule type" value="Genomic_DNA"/>
</dbReference>
<name>A0A518E4V3_9BACT</name>
<dbReference type="InterPro" id="IPR018649">
    <property type="entry name" value="SHOCT"/>
</dbReference>
<evidence type="ECO:0000259" key="2">
    <source>
        <dbReference type="Pfam" id="PF09851"/>
    </source>
</evidence>
<keyword evidence="4" id="KW-1185">Reference proteome</keyword>
<evidence type="ECO:0000256" key="1">
    <source>
        <dbReference type="SAM" id="MobiDB-lite"/>
    </source>
</evidence>
<reference evidence="3 4" key="1">
    <citation type="submission" date="2019-02" db="EMBL/GenBank/DDBJ databases">
        <title>Deep-cultivation of Planctomycetes and their phenomic and genomic characterization uncovers novel biology.</title>
        <authorList>
            <person name="Wiegand S."/>
            <person name="Jogler M."/>
            <person name="Boedeker C."/>
            <person name="Pinto D."/>
            <person name="Vollmers J."/>
            <person name="Rivas-Marin E."/>
            <person name="Kohn T."/>
            <person name="Peeters S.H."/>
            <person name="Heuer A."/>
            <person name="Rast P."/>
            <person name="Oberbeckmann S."/>
            <person name="Bunk B."/>
            <person name="Jeske O."/>
            <person name="Meyerdierks A."/>
            <person name="Storesund J.E."/>
            <person name="Kallscheuer N."/>
            <person name="Luecker S."/>
            <person name="Lage O.M."/>
            <person name="Pohl T."/>
            <person name="Merkel B.J."/>
            <person name="Hornburger P."/>
            <person name="Mueller R.-W."/>
            <person name="Bruemmer F."/>
            <person name="Labrenz M."/>
            <person name="Spormann A.M."/>
            <person name="Op den Camp H."/>
            <person name="Overmann J."/>
            <person name="Amann R."/>
            <person name="Jetten M.S.M."/>
            <person name="Mascher T."/>
            <person name="Medema M.H."/>
            <person name="Devos D.P."/>
            <person name="Kaster A.-K."/>
            <person name="Ovreas L."/>
            <person name="Rohde M."/>
            <person name="Galperin M.Y."/>
            <person name="Jogler C."/>
        </authorList>
    </citation>
    <scope>NUCLEOTIDE SEQUENCE [LARGE SCALE GENOMIC DNA]</scope>
    <source>
        <strain evidence="3 4">Pla85_3_4</strain>
    </source>
</reference>
<feature type="compositionally biased region" description="Low complexity" evidence="1">
    <location>
        <begin position="222"/>
        <end position="236"/>
    </location>
</feature>
<feature type="compositionally biased region" description="Low complexity" evidence="1">
    <location>
        <begin position="95"/>
        <end position="113"/>
    </location>
</feature>
<organism evidence="3 4">
    <name type="scientific">Lignipirellula cremea</name>
    <dbReference type="NCBI Taxonomy" id="2528010"/>
    <lineage>
        <taxon>Bacteria</taxon>
        <taxon>Pseudomonadati</taxon>
        <taxon>Planctomycetota</taxon>
        <taxon>Planctomycetia</taxon>
        <taxon>Pirellulales</taxon>
        <taxon>Pirellulaceae</taxon>
        <taxon>Lignipirellula</taxon>
    </lineage>
</organism>
<dbReference type="KEGG" id="lcre:Pla8534_70270"/>
<gene>
    <name evidence="3" type="ORF">Pla8534_70270</name>
</gene>
<dbReference type="OrthoDB" id="1778949at2"/>
<feature type="region of interest" description="Disordered" evidence="1">
    <location>
        <begin position="95"/>
        <end position="137"/>
    </location>
</feature>
<dbReference type="Pfam" id="PF09851">
    <property type="entry name" value="SHOCT"/>
    <property type="match status" value="1"/>
</dbReference>
<dbReference type="Proteomes" id="UP000317648">
    <property type="component" value="Chromosome"/>
</dbReference>
<sequence>MRQLTAEGHRIVSDLSQRHGFSPDAVTHMLFAVVNGNGSMAQFSHPEFGGSGQWMQGGMMMLGDMFNNYLKGRVSSLCSDIAQIVASQPGLLQSGSFQSQSQSGGGQQDQRSGAHQGPSSLFAPDPEQLWWPQELGSPSASGSQNNVRYAYFANAQRLAVKTGSEVWVYDTQNHQIGGFSQQQGGGSDITFSSQFGTVHLNSLPLVSRNGQPVPPPAPMQPAPNYSTPAPQASSPQPSTPPRGAGAGNEVDILAAIERLGELKEKGVLTSDEFQSKKAELLSRL</sequence>
<evidence type="ECO:0000313" key="4">
    <source>
        <dbReference type="Proteomes" id="UP000317648"/>
    </source>
</evidence>
<feature type="compositionally biased region" description="Pro residues" evidence="1">
    <location>
        <begin position="212"/>
        <end position="221"/>
    </location>
</feature>
<protein>
    <recommendedName>
        <fullName evidence="2">SHOCT domain-containing protein</fullName>
    </recommendedName>
</protein>
<proteinExistence type="predicted"/>
<evidence type="ECO:0000313" key="3">
    <source>
        <dbReference type="EMBL" id="QDU99116.1"/>
    </source>
</evidence>